<dbReference type="Pfam" id="PF07085">
    <property type="entry name" value="DRTGG"/>
    <property type="match status" value="1"/>
</dbReference>
<dbReference type="STRING" id="1009370.ALO_07878"/>
<dbReference type="Gene3D" id="3.40.1390.20">
    <property type="entry name" value="HprK N-terminal domain-like"/>
    <property type="match status" value="1"/>
</dbReference>
<evidence type="ECO:0000313" key="3">
    <source>
        <dbReference type="Proteomes" id="UP000003240"/>
    </source>
</evidence>
<sequence length="113" mass="11880">MTVRDLVSALSLEVGAGESMLDEPVTGGYVSDLLSNVMGQAQPGQIWVTVQAHQNIIAVASLAGLAAVLLAGEVRPENEVLQKAESEKVPVLLSPLPAYELVGRLFQLGVRGM</sequence>
<dbReference type="AlphaFoldDB" id="F7NHM8"/>
<evidence type="ECO:0000259" key="1">
    <source>
        <dbReference type="Pfam" id="PF07085"/>
    </source>
</evidence>
<accession>F7NHM8</accession>
<comment type="caution">
    <text evidence="2">The sequence shown here is derived from an EMBL/GenBank/DDBJ whole genome shotgun (WGS) entry which is preliminary data.</text>
</comment>
<protein>
    <submittedName>
        <fullName evidence="2">HPr kinase</fullName>
    </submittedName>
</protein>
<dbReference type="eggNOG" id="COG4109">
    <property type="taxonomic scope" value="Bacteria"/>
</dbReference>
<keyword evidence="2" id="KW-0808">Transferase</keyword>
<keyword evidence="2" id="KW-0418">Kinase</keyword>
<proteinExistence type="predicted"/>
<gene>
    <name evidence="2" type="ORF">ALO_07878</name>
</gene>
<reference evidence="2 3" key="1">
    <citation type="journal article" date="2011" name="EMBO J.">
        <title>Structural diversity of bacterial flagellar motors.</title>
        <authorList>
            <person name="Chen S."/>
            <person name="Beeby M."/>
            <person name="Murphy G.E."/>
            <person name="Leadbetter J.R."/>
            <person name="Hendrixson D.R."/>
            <person name="Briegel A."/>
            <person name="Li Z."/>
            <person name="Shi J."/>
            <person name="Tocheva E.I."/>
            <person name="Muller A."/>
            <person name="Dobro M.J."/>
            <person name="Jensen G.J."/>
        </authorList>
    </citation>
    <scope>NUCLEOTIDE SEQUENCE [LARGE SCALE GENOMIC DNA]</scope>
    <source>
        <strain evidence="2 3">DSM 6540</strain>
    </source>
</reference>
<organism evidence="2 3">
    <name type="scientific">Acetonema longum DSM 6540</name>
    <dbReference type="NCBI Taxonomy" id="1009370"/>
    <lineage>
        <taxon>Bacteria</taxon>
        <taxon>Bacillati</taxon>
        <taxon>Bacillota</taxon>
        <taxon>Negativicutes</taxon>
        <taxon>Acetonemataceae</taxon>
        <taxon>Acetonema</taxon>
    </lineage>
</organism>
<evidence type="ECO:0000313" key="2">
    <source>
        <dbReference type="EMBL" id="EGO64403.1"/>
    </source>
</evidence>
<dbReference type="SUPFAM" id="SSF75138">
    <property type="entry name" value="HprK N-terminal domain-like"/>
    <property type="match status" value="1"/>
</dbReference>
<dbReference type="InterPro" id="IPR010766">
    <property type="entry name" value="DRTGG"/>
</dbReference>
<dbReference type="OrthoDB" id="9800356at2"/>
<keyword evidence="3" id="KW-1185">Reference proteome</keyword>
<name>F7NHM8_9FIRM</name>
<dbReference type="InterPro" id="IPR028979">
    <property type="entry name" value="Ser_kin/Pase_Hpr-like_N_sf"/>
</dbReference>
<dbReference type="GO" id="GO:0016301">
    <property type="term" value="F:kinase activity"/>
    <property type="evidence" value="ECO:0007669"/>
    <property type="project" value="UniProtKB-KW"/>
</dbReference>
<dbReference type="Proteomes" id="UP000003240">
    <property type="component" value="Unassembled WGS sequence"/>
</dbReference>
<dbReference type="RefSeq" id="WP_004094459.1">
    <property type="nucleotide sequence ID" value="NZ_AFGF01000056.1"/>
</dbReference>
<dbReference type="EMBL" id="AFGF01000056">
    <property type="protein sequence ID" value="EGO64403.1"/>
    <property type="molecule type" value="Genomic_DNA"/>
</dbReference>
<feature type="domain" description="DRTGG" evidence="1">
    <location>
        <begin position="32"/>
        <end position="106"/>
    </location>
</feature>